<keyword evidence="1" id="KW-0812">Transmembrane</keyword>
<protein>
    <submittedName>
        <fullName evidence="2">Uncharacterized protein</fullName>
    </submittedName>
</protein>
<keyword evidence="3" id="KW-1185">Reference proteome</keyword>
<keyword evidence="1" id="KW-0472">Membrane</keyword>
<reference evidence="2" key="1">
    <citation type="submission" date="2022-08" db="EMBL/GenBank/DDBJ databases">
        <title>Alicyclobacillus fastidiosus DSM 17978, complete genome.</title>
        <authorList>
            <person name="Wang Q."/>
            <person name="Cai R."/>
            <person name="Wang Z."/>
        </authorList>
    </citation>
    <scope>NUCLEOTIDE SEQUENCE</scope>
    <source>
        <strain evidence="2">DSM 17978</strain>
    </source>
</reference>
<accession>A0ABY6ZA36</accession>
<dbReference type="RefSeq" id="WP_268003618.1">
    <property type="nucleotide sequence ID" value="NZ_BSUT01000001.1"/>
</dbReference>
<evidence type="ECO:0000313" key="2">
    <source>
        <dbReference type="EMBL" id="WAH39721.1"/>
    </source>
</evidence>
<gene>
    <name evidence="2" type="ORF">NZD89_14995</name>
</gene>
<evidence type="ECO:0000256" key="1">
    <source>
        <dbReference type="SAM" id="Phobius"/>
    </source>
</evidence>
<dbReference type="EMBL" id="CP104067">
    <property type="protein sequence ID" value="WAH39721.1"/>
    <property type="molecule type" value="Genomic_DNA"/>
</dbReference>
<evidence type="ECO:0000313" key="3">
    <source>
        <dbReference type="Proteomes" id="UP001164761"/>
    </source>
</evidence>
<sequence>MAIERRTYVIAVLVQFPFMNTTYHVGFIAQRMNGADIAWIVGLVVAFAIYYFPMHTKLRNSGIGEELGL</sequence>
<dbReference type="Proteomes" id="UP001164761">
    <property type="component" value="Chromosome"/>
</dbReference>
<feature type="transmembrane region" description="Helical" evidence="1">
    <location>
        <begin position="37"/>
        <end position="53"/>
    </location>
</feature>
<keyword evidence="1" id="KW-1133">Transmembrane helix</keyword>
<organism evidence="2 3">
    <name type="scientific">Alicyclobacillus fastidiosus</name>
    <dbReference type="NCBI Taxonomy" id="392011"/>
    <lineage>
        <taxon>Bacteria</taxon>
        <taxon>Bacillati</taxon>
        <taxon>Bacillota</taxon>
        <taxon>Bacilli</taxon>
        <taxon>Bacillales</taxon>
        <taxon>Alicyclobacillaceae</taxon>
        <taxon>Alicyclobacillus</taxon>
    </lineage>
</organism>
<proteinExistence type="predicted"/>
<feature type="transmembrane region" description="Helical" evidence="1">
    <location>
        <begin position="7"/>
        <end position="25"/>
    </location>
</feature>
<name>A0ABY6ZA36_9BACL</name>